<protein>
    <submittedName>
        <fullName evidence="4">Uncharacterized protein</fullName>
    </submittedName>
</protein>
<dbReference type="GO" id="GO:0006265">
    <property type="term" value="P:DNA topological change"/>
    <property type="evidence" value="ECO:0007669"/>
    <property type="project" value="InterPro"/>
</dbReference>
<dbReference type="Proteomes" id="UP000486903">
    <property type="component" value="Unassembled WGS sequence"/>
</dbReference>
<dbReference type="InterPro" id="IPR013498">
    <property type="entry name" value="Topo_IA_Znf"/>
</dbReference>
<dbReference type="GO" id="GO:0003677">
    <property type="term" value="F:DNA binding"/>
    <property type="evidence" value="ECO:0007669"/>
    <property type="project" value="InterPro"/>
</dbReference>
<feature type="domain" description="Competence protein CoiA nuclease-like" evidence="2">
    <location>
        <begin position="81"/>
        <end position="234"/>
    </location>
</feature>
<proteinExistence type="predicted"/>
<dbReference type="InterPro" id="IPR010330">
    <property type="entry name" value="CoiA_nuc"/>
</dbReference>
<evidence type="ECO:0000259" key="1">
    <source>
        <dbReference type="Pfam" id="PF01396"/>
    </source>
</evidence>
<evidence type="ECO:0000259" key="2">
    <source>
        <dbReference type="Pfam" id="PF06054"/>
    </source>
</evidence>
<dbReference type="EMBL" id="SXFB01000001">
    <property type="protein sequence ID" value="NFV25084.1"/>
    <property type="molecule type" value="Genomic_DNA"/>
</dbReference>
<gene>
    <name evidence="4" type="ORF">FDG31_02705</name>
</gene>
<evidence type="ECO:0000313" key="5">
    <source>
        <dbReference type="Proteomes" id="UP000486903"/>
    </source>
</evidence>
<dbReference type="Pfam" id="PF01396">
    <property type="entry name" value="Zn_ribbon_Top1"/>
    <property type="match status" value="1"/>
</dbReference>
<comment type="caution">
    <text evidence="4">The sequence shown here is derived from an EMBL/GenBank/DDBJ whole genome shotgun (WGS) entry which is preliminary data.</text>
</comment>
<dbReference type="RefSeq" id="WP_003371872.1">
    <property type="nucleotide sequence ID" value="NZ_JACBBA010000001.1"/>
</dbReference>
<accession>A0A6B4JL39</accession>
<name>A0A6B4JL39_CLOBO</name>
<dbReference type="AlphaFoldDB" id="A0A6B4JL39"/>
<evidence type="ECO:0000259" key="3">
    <source>
        <dbReference type="Pfam" id="PF25169"/>
    </source>
</evidence>
<dbReference type="Pfam" id="PF25169">
    <property type="entry name" value="DUF7830"/>
    <property type="match status" value="1"/>
</dbReference>
<dbReference type="GO" id="GO:0005694">
    <property type="term" value="C:chromosome"/>
    <property type="evidence" value="ECO:0007669"/>
    <property type="project" value="InterPro"/>
</dbReference>
<evidence type="ECO:0000313" key="4">
    <source>
        <dbReference type="EMBL" id="NFV25084.1"/>
    </source>
</evidence>
<organism evidence="4 5">
    <name type="scientific">Clostridium botulinum</name>
    <dbReference type="NCBI Taxonomy" id="1491"/>
    <lineage>
        <taxon>Bacteria</taxon>
        <taxon>Bacillati</taxon>
        <taxon>Bacillota</taxon>
        <taxon>Clostridia</taxon>
        <taxon>Eubacteriales</taxon>
        <taxon>Clostridiaceae</taxon>
        <taxon>Clostridium</taxon>
    </lineage>
</organism>
<feature type="domain" description="DNA topoisomerase type IA zn finger" evidence="1">
    <location>
        <begin position="399"/>
        <end position="428"/>
    </location>
</feature>
<dbReference type="Gene3D" id="3.30.65.10">
    <property type="entry name" value="Bacterial Topoisomerase I, domain 1"/>
    <property type="match status" value="1"/>
</dbReference>
<feature type="domain" description="DUF7830" evidence="3">
    <location>
        <begin position="8"/>
        <end position="76"/>
    </location>
</feature>
<dbReference type="InterPro" id="IPR057152">
    <property type="entry name" value="DUF7830"/>
</dbReference>
<dbReference type="GO" id="GO:0003916">
    <property type="term" value="F:DNA topoisomerase activity"/>
    <property type="evidence" value="ECO:0007669"/>
    <property type="project" value="InterPro"/>
</dbReference>
<reference evidence="4 5" key="1">
    <citation type="submission" date="2019-04" db="EMBL/GenBank/DDBJ databases">
        <title>Genome sequencing of Clostridium botulinum Groups I-IV and Clostridium butyricum.</title>
        <authorList>
            <person name="Brunt J."/>
            <person name="Van Vliet A.H.M."/>
            <person name="Stringer S.C."/>
            <person name="Carter A.T."/>
            <person name="Peck M.W."/>
        </authorList>
    </citation>
    <scope>NUCLEOTIDE SEQUENCE [LARGE SCALE GENOMIC DNA]</scope>
    <source>
        <strain evidence="4 5">BL81</strain>
    </source>
</reference>
<dbReference type="SUPFAM" id="SSF57783">
    <property type="entry name" value="Zinc beta-ribbon"/>
    <property type="match status" value="1"/>
</dbReference>
<sequence>METCLYNGRQICAYDVTNLNYALNYELKKEWKIAGKYGELICENCGQEVQLRVNDPRQRTPHFSHKITDNKCPFTNNDFRESEDHKKGKMLLYHYFKDKYSDVKPMLNHRFSNRRKEDLYIEFNNGDKLAVEYQRTELDILEWQERQDEYTKEGINVIWLIAGKEADLKVKEKQVEVTFFQQIMLNELDKVAVFLDVNSSKLIFAKNMRYSDPYVINNDFEDLYIKSYNLNDVIIHTNGKIDCGFNDEYNKAIKIFTDYYAKKCLNEEKHRQRLKEEEIKSREQLHKIENDKIKSHQSFREIKLDVEQQEDTNKYFNGNISYKTKLKNAMNGDESAIKATARHFIEWGCSDDYKIITFICRYNYLKGNKKVKEVYEKIMTEAGFASEDLELKDYKKHLECPFCKGKLNQKYGKYGSFVSCSNYPECKFSF</sequence>
<dbReference type="Pfam" id="PF06054">
    <property type="entry name" value="CoiA_nuc"/>
    <property type="match status" value="1"/>
</dbReference>